<feature type="transmembrane region" description="Helical" evidence="1">
    <location>
        <begin position="102"/>
        <end position="124"/>
    </location>
</feature>
<protein>
    <submittedName>
        <fullName evidence="2">Uncharacterized protein</fullName>
    </submittedName>
</protein>
<proteinExistence type="predicted"/>
<feature type="transmembrane region" description="Helical" evidence="1">
    <location>
        <begin position="144"/>
        <end position="164"/>
    </location>
</feature>
<feature type="non-terminal residue" evidence="2">
    <location>
        <position position="1"/>
    </location>
</feature>
<keyword evidence="3" id="KW-1185">Reference proteome</keyword>
<evidence type="ECO:0000313" key="3">
    <source>
        <dbReference type="Proteomes" id="UP001374535"/>
    </source>
</evidence>
<accession>A0AAQ3S5X6</accession>
<reference evidence="2 3" key="1">
    <citation type="journal article" date="2023" name="Life. Sci Alliance">
        <title>Evolutionary insights into 3D genome organization and epigenetic landscape of Vigna mungo.</title>
        <authorList>
            <person name="Junaid A."/>
            <person name="Singh B."/>
            <person name="Bhatia S."/>
        </authorList>
    </citation>
    <scope>NUCLEOTIDE SEQUENCE [LARGE SCALE GENOMIC DNA]</scope>
    <source>
        <strain evidence="2">Urdbean</strain>
    </source>
</reference>
<dbReference type="EMBL" id="CP144699">
    <property type="protein sequence ID" value="WVZ20604.1"/>
    <property type="molecule type" value="Genomic_DNA"/>
</dbReference>
<evidence type="ECO:0000313" key="2">
    <source>
        <dbReference type="EMBL" id="WVZ20604.1"/>
    </source>
</evidence>
<evidence type="ECO:0000256" key="1">
    <source>
        <dbReference type="SAM" id="Phobius"/>
    </source>
</evidence>
<sequence>MSFILFGINIIFPSIPIGHTFERPVPSYDTHNPSRMINVPAIISKIGMIMQPSSLKHLGNFLSTLGSLQKVIIKDTENLHQSNGRNHLYCSPKLSWSSFRMLNVHLCLTYLIMLFMNVFMYMFLHFLWSFRLNLVFNHIRQFTLNITIIVIIVIIIIIIIIFSIERSSRHVVHHEEVIPCH</sequence>
<keyword evidence="1" id="KW-0812">Transmembrane</keyword>
<keyword evidence="1" id="KW-0472">Membrane</keyword>
<name>A0AAQ3S5X6_VIGMU</name>
<keyword evidence="1" id="KW-1133">Transmembrane helix</keyword>
<organism evidence="2 3">
    <name type="scientific">Vigna mungo</name>
    <name type="common">Black gram</name>
    <name type="synonym">Phaseolus mungo</name>
    <dbReference type="NCBI Taxonomy" id="3915"/>
    <lineage>
        <taxon>Eukaryota</taxon>
        <taxon>Viridiplantae</taxon>
        <taxon>Streptophyta</taxon>
        <taxon>Embryophyta</taxon>
        <taxon>Tracheophyta</taxon>
        <taxon>Spermatophyta</taxon>
        <taxon>Magnoliopsida</taxon>
        <taxon>eudicotyledons</taxon>
        <taxon>Gunneridae</taxon>
        <taxon>Pentapetalae</taxon>
        <taxon>rosids</taxon>
        <taxon>fabids</taxon>
        <taxon>Fabales</taxon>
        <taxon>Fabaceae</taxon>
        <taxon>Papilionoideae</taxon>
        <taxon>50 kb inversion clade</taxon>
        <taxon>NPAAA clade</taxon>
        <taxon>indigoferoid/millettioid clade</taxon>
        <taxon>Phaseoleae</taxon>
        <taxon>Vigna</taxon>
    </lineage>
</organism>
<dbReference type="Proteomes" id="UP001374535">
    <property type="component" value="Chromosome 2"/>
</dbReference>
<gene>
    <name evidence="2" type="ORF">V8G54_007926</name>
</gene>
<dbReference type="AlphaFoldDB" id="A0AAQ3S5X6"/>